<comment type="similarity">
    <text evidence="2 6">Belongs to the FPP/GGPP synthase family.</text>
</comment>
<keyword evidence="3 6" id="KW-0808">Transferase</keyword>
<dbReference type="AlphaFoldDB" id="A0A0M4L3P6"/>
<name>A0A0M4L3P6_9GAMM</name>
<evidence type="ECO:0000256" key="5">
    <source>
        <dbReference type="ARBA" id="ARBA00022842"/>
    </source>
</evidence>
<keyword evidence="8" id="KW-1185">Reference proteome</keyword>
<evidence type="ECO:0000256" key="3">
    <source>
        <dbReference type="ARBA" id="ARBA00022679"/>
    </source>
</evidence>
<dbReference type="PROSITE" id="PS00723">
    <property type="entry name" value="POLYPRENYL_SYNTHASE_1"/>
    <property type="match status" value="1"/>
</dbReference>
<comment type="cofactor">
    <cofactor evidence="1">
        <name>Mg(2+)</name>
        <dbReference type="ChEBI" id="CHEBI:18420"/>
    </cofactor>
</comment>
<dbReference type="GO" id="GO:0008299">
    <property type="term" value="P:isoprenoid biosynthetic process"/>
    <property type="evidence" value="ECO:0007669"/>
    <property type="project" value="InterPro"/>
</dbReference>
<dbReference type="Gene3D" id="1.10.600.10">
    <property type="entry name" value="Farnesyl Diphosphate Synthase"/>
    <property type="match status" value="1"/>
</dbReference>
<gene>
    <name evidence="7" type="ORF">W908_02780</name>
</gene>
<accession>A0A0M4L3P6</accession>
<proteinExistence type="inferred from homology"/>
<keyword evidence="4" id="KW-0479">Metal-binding</keyword>
<dbReference type="SUPFAM" id="SSF48576">
    <property type="entry name" value="Terpenoid synthases"/>
    <property type="match status" value="1"/>
</dbReference>
<dbReference type="PATRIC" id="fig|1125411.7.peg.546"/>
<dbReference type="PANTHER" id="PTHR12001">
    <property type="entry name" value="GERANYLGERANYL PYROPHOSPHATE SYNTHASE"/>
    <property type="match status" value="1"/>
</dbReference>
<dbReference type="OrthoDB" id="9805316at2"/>
<sequence>MQNFAEIQALMKSELELMDKILVNRLDTNVDLISQMSHYIINSGGKRIRPLLLLLCAKATDYDGDYHYSMAVVIELIHTATLLHDDVVDQSSTRRGQETANELWGNAPSVLVGDFLYSRAFEIMVEPNSMAIMKILSKATNQISEGEVLQLLNIKNAKVTQSEYFQVIERKTACLFKAACQIAGILSGSNQNIIEALGSFGMHLGNAFQVIDDTLDYESNALIIGKEIGDDLSEGKVTLPMIYALEKTSGSKNKMLSNAIKQADSSNIESIVEILLNVDAFNYSRNIAREQSAKAIESLDLIPSSEYKSALRLLCELSLERNS</sequence>
<evidence type="ECO:0000256" key="1">
    <source>
        <dbReference type="ARBA" id="ARBA00001946"/>
    </source>
</evidence>
<dbReference type="GO" id="GO:0046872">
    <property type="term" value="F:metal ion binding"/>
    <property type="evidence" value="ECO:0007669"/>
    <property type="project" value="UniProtKB-KW"/>
</dbReference>
<dbReference type="KEGG" id="tsn:W908_02780"/>
<keyword evidence="5" id="KW-0460">Magnesium</keyword>
<dbReference type="CDD" id="cd00685">
    <property type="entry name" value="Trans_IPPS_HT"/>
    <property type="match status" value="1"/>
</dbReference>
<dbReference type="RefSeq" id="WP_053819834.1">
    <property type="nucleotide sequence ID" value="NZ_CP006911.1"/>
</dbReference>
<dbReference type="SFLD" id="SFLDS00005">
    <property type="entry name" value="Isoprenoid_Synthase_Type_I"/>
    <property type="match status" value="1"/>
</dbReference>
<protein>
    <submittedName>
        <fullName evidence="7">Octaprenyl diphosphate synthase</fullName>
    </submittedName>
</protein>
<dbReference type="InterPro" id="IPR000092">
    <property type="entry name" value="Polyprenyl_synt"/>
</dbReference>
<evidence type="ECO:0000256" key="6">
    <source>
        <dbReference type="RuleBase" id="RU004466"/>
    </source>
</evidence>
<evidence type="ECO:0000256" key="2">
    <source>
        <dbReference type="ARBA" id="ARBA00006706"/>
    </source>
</evidence>
<dbReference type="Pfam" id="PF00348">
    <property type="entry name" value="polyprenyl_synt"/>
    <property type="match status" value="1"/>
</dbReference>
<dbReference type="EMBL" id="CP006911">
    <property type="protein sequence ID" value="ALE01620.1"/>
    <property type="molecule type" value="Genomic_DNA"/>
</dbReference>
<evidence type="ECO:0000256" key="4">
    <source>
        <dbReference type="ARBA" id="ARBA00022723"/>
    </source>
</evidence>
<reference evidence="7 8" key="1">
    <citation type="journal article" date="2015" name="Genome Announc.">
        <title>Genome Sequence of 'Candidatus Thioglobus singularis' Strain PS1, a Mixotroph from the SUP05 Clade of Marine Gammaproteobacteria.</title>
        <authorList>
            <person name="Marshall K.T."/>
            <person name="Morris R.M."/>
        </authorList>
    </citation>
    <scope>NUCLEOTIDE SEQUENCE [LARGE SCALE GENOMIC DNA]</scope>
    <source>
        <strain evidence="7 8">PS1</strain>
    </source>
</reference>
<dbReference type="GO" id="GO:0004659">
    <property type="term" value="F:prenyltransferase activity"/>
    <property type="evidence" value="ECO:0007669"/>
    <property type="project" value="InterPro"/>
</dbReference>
<organism evidence="7 8">
    <name type="scientific">Candidatus Pseudothioglobus singularis PS1</name>
    <dbReference type="NCBI Taxonomy" id="1125411"/>
    <lineage>
        <taxon>Bacteria</taxon>
        <taxon>Pseudomonadati</taxon>
        <taxon>Pseudomonadota</taxon>
        <taxon>Gammaproteobacteria</taxon>
        <taxon>Candidatus Pseudothioglobaceae</taxon>
        <taxon>Candidatus Pseudothioglobus</taxon>
    </lineage>
</organism>
<dbReference type="InterPro" id="IPR033749">
    <property type="entry name" value="Polyprenyl_synt_CS"/>
</dbReference>
<evidence type="ECO:0000313" key="8">
    <source>
        <dbReference type="Proteomes" id="UP000068905"/>
    </source>
</evidence>
<dbReference type="PANTHER" id="PTHR12001:SF69">
    <property type="entry name" value="ALL TRANS-POLYPRENYL-DIPHOSPHATE SYNTHASE PDSS1"/>
    <property type="match status" value="1"/>
</dbReference>
<evidence type="ECO:0000313" key="7">
    <source>
        <dbReference type="EMBL" id="ALE01620.1"/>
    </source>
</evidence>
<dbReference type="InterPro" id="IPR008949">
    <property type="entry name" value="Isoprenoid_synthase_dom_sf"/>
</dbReference>
<dbReference type="STRING" id="1125411.W908_02780"/>
<dbReference type="Proteomes" id="UP000068905">
    <property type="component" value="Chromosome"/>
</dbReference>